<comment type="caution">
    <text evidence="2">The sequence shown here is derived from an EMBL/GenBank/DDBJ whole genome shotgun (WGS) entry which is preliminary data.</text>
</comment>
<evidence type="ECO:0000256" key="1">
    <source>
        <dbReference type="SAM" id="Phobius"/>
    </source>
</evidence>
<keyword evidence="1" id="KW-0472">Membrane</keyword>
<evidence type="ECO:0000313" key="3">
    <source>
        <dbReference type="Proteomes" id="UP000187406"/>
    </source>
</evidence>
<feature type="transmembrane region" description="Helical" evidence="1">
    <location>
        <begin position="20"/>
        <end position="44"/>
    </location>
</feature>
<sequence length="103" mass="11190">MGFICIMAENVTSESGPPTGAIAGGVAAGAALLFAAPAIGFAYWRRRKPRELFLPGDGLTEKWEEWQKAEEVRHQLELTPPICSEWIVDSTKNIHAIGLSGPR</sequence>
<dbReference type="InParanoid" id="A0A1Q3D2G8"/>
<proteinExistence type="predicted"/>
<name>A0A1Q3D2G8_CEPFO</name>
<accession>A0A1Q3D2G8</accession>
<organism evidence="2 3">
    <name type="scientific">Cephalotus follicularis</name>
    <name type="common">Albany pitcher plant</name>
    <dbReference type="NCBI Taxonomy" id="3775"/>
    <lineage>
        <taxon>Eukaryota</taxon>
        <taxon>Viridiplantae</taxon>
        <taxon>Streptophyta</taxon>
        <taxon>Embryophyta</taxon>
        <taxon>Tracheophyta</taxon>
        <taxon>Spermatophyta</taxon>
        <taxon>Magnoliopsida</taxon>
        <taxon>eudicotyledons</taxon>
        <taxon>Gunneridae</taxon>
        <taxon>Pentapetalae</taxon>
        <taxon>rosids</taxon>
        <taxon>fabids</taxon>
        <taxon>Oxalidales</taxon>
        <taxon>Cephalotaceae</taxon>
        <taxon>Cephalotus</taxon>
    </lineage>
</organism>
<keyword evidence="1" id="KW-1133">Transmembrane helix</keyword>
<keyword evidence="3" id="KW-1185">Reference proteome</keyword>
<dbReference type="Proteomes" id="UP000187406">
    <property type="component" value="Unassembled WGS sequence"/>
</dbReference>
<protein>
    <submittedName>
        <fullName evidence="2">Uncharacterized protein</fullName>
    </submittedName>
</protein>
<evidence type="ECO:0000313" key="2">
    <source>
        <dbReference type="EMBL" id="GAV86632.1"/>
    </source>
</evidence>
<gene>
    <name evidence="2" type="ORF">CFOL_v3_30059</name>
</gene>
<keyword evidence="1" id="KW-0812">Transmembrane</keyword>
<reference evidence="3" key="1">
    <citation type="submission" date="2016-04" db="EMBL/GenBank/DDBJ databases">
        <title>Cephalotus genome sequencing.</title>
        <authorList>
            <person name="Fukushima K."/>
            <person name="Hasebe M."/>
            <person name="Fang X."/>
        </authorList>
    </citation>
    <scope>NUCLEOTIDE SEQUENCE [LARGE SCALE GENOMIC DNA]</scope>
    <source>
        <strain evidence="3">cv. St1</strain>
    </source>
</reference>
<dbReference type="AlphaFoldDB" id="A0A1Q3D2G8"/>
<dbReference type="EMBL" id="BDDD01003981">
    <property type="protein sequence ID" value="GAV86632.1"/>
    <property type="molecule type" value="Genomic_DNA"/>
</dbReference>
<dbReference type="STRING" id="3775.A0A1Q3D2G8"/>
<dbReference type="Gene3D" id="1.20.5.510">
    <property type="entry name" value="Single helix bin"/>
    <property type="match status" value="1"/>
</dbReference>
<dbReference type="OrthoDB" id="891446at2759"/>